<evidence type="ECO:0000256" key="20">
    <source>
        <dbReference type="PROSITE-ProRule" id="PRU00740"/>
    </source>
</evidence>
<dbReference type="PANTHER" id="PTHR11506:SF35">
    <property type="entry name" value="LYSOSOME-ASSOCIATED MEMBRANE GLYCOPROTEIN 5"/>
    <property type="match status" value="1"/>
</dbReference>
<evidence type="ECO:0000256" key="19">
    <source>
        <dbReference type="ARBA" id="ARBA00076257"/>
    </source>
</evidence>
<keyword evidence="12" id="KW-0325">Glycoprotein</keyword>
<dbReference type="AlphaFoldDB" id="A0A8B7ZF99"/>
<organism evidence="24 25">
    <name type="scientific">Acanthaster planci</name>
    <name type="common">Crown-of-thorns starfish</name>
    <dbReference type="NCBI Taxonomy" id="133434"/>
    <lineage>
        <taxon>Eukaryota</taxon>
        <taxon>Metazoa</taxon>
        <taxon>Echinodermata</taxon>
        <taxon>Eleutherozoa</taxon>
        <taxon>Asterozoa</taxon>
        <taxon>Asteroidea</taxon>
        <taxon>Valvatacea</taxon>
        <taxon>Valvatida</taxon>
        <taxon>Acanthasteridae</taxon>
        <taxon>Acanthaster</taxon>
    </lineage>
</organism>
<dbReference type="GO" id="GO:0031902">
    <property type="term" value="C:late endosome membrane"/>
    <property type="evidence" value="ECO:0007669"/>
    <property type="project" value="TreeGrafter"/>
</dbReference>
<dbReference type="KEGG" id="aplc:110985285"/>
<name>A0A8B7ZF99_ACAPL</name>
<keyword evidence="24" id="KW-1185">Reference proteome</keyword>
<evidence type="ECO:0000256" key="4">
    <source>
        <dbReference type="ARBA" id="ARBA00004279"/>
    </source>
</evidence>
<dbReference type="InterPro" id="IPR002000">
    <property type="entry name" value="Lysosome-assoc_membr_glycop"/>
</dbReference>
<dbReference type="Proteomes" id="UP000694845">
    <property type="component" value="Unplaced"/>
</dbReference>
<evidence type="ECO:0000256" key="8">
    <source>
        <dbReference type="ARBA" id="ARBA00022753"/>
    </source>
</evidence>
<evidence type="ECO:0000256" key="13">
    <source>
        <dbReference type="ARBA" id="ARBA00023273"/>
    </source>
</evidence>
<evidence type="ECO:0000256" key="2">
    <source>
        <dbReference type="ARBA" id="ARBA00004158"/>
    </source>
</evidence>
<evidence type="ECO:0000256" key="18">
    <source>
        <dbReference type="ARBA" id="ARBA00074379"/>
    </source>
</evidence>
<dbReference type="OMA" id="CILMQFY"/>
<protein>
    <recommendedName>
        <fullName evidence="18">Lysosome-associated membrane glycoprotein 5</fullName>
    </recommendedName>
    <alternativeName>
        <fullName evidence="19">Lysosome-associated membrane protein 5</fullName>
    </alternativeName>
</protein>
<keyword evidence="7 22" id="KW-0732">Signal</keyword>
<evidence type="ECO:0000256" key="5">
    <source>
        <dbReference type="ARBA" id="ARBA00009644"/>
    </source>
</evidence>
<evidence type="ECO:0000256" key="6">
    <source>
        <dbReference type="ARBA" id="ARBA00022692"/>
    </source>
</evidence>
<dbReference type="InterPro" id="IPR048528">
    <property type="entry name" value="Lamp2-like_luminal"/>
</dbReference>
<evidence type="ECO:0000256" key="21">
    <source>
        <dbReference type="SAM" id="Phobius"/>
    </source>
</evidence>
<evidence type="ECO:0000256" key="12">
    <source>
        <dbReference type="ARBA" id="ARBA00023180"/>
    </source>
</evidence>
<accession>A0A8B7ZF99</accession>
<dbReference type="GO" id="GO:0005886">
    <property type="term" value="C:plasma membrane"/>
    <property type="evidence" value="ECO:0007669"/>
    <property type="project" value="UniProtKB-SubCell"/>
</dbReference>
<reference evidence="25" key="1">
    <citation type="submission" date="2025-08" db="UniProtKB">
        <authorList>
            <consortium name="RefSeq"/>
        </authorList>
    </citation>
    <scope>IDENTIFICATION</scope>
</reference>
<gene>
    <name evidence="25" type="primary">LOC110985285</name>
</gene>
<keyword evidence="14" id="KW-0968">Cytoplasmic vesicle</keyword>
<comment type="subcellular location">
    <subcellularLocation>
        <location evidence="4">Cell projection</location>
        <location evidence="4">Dendrite</location>
    </subcellularLocation>
    <subcellularLocation>
        <location evidence="17">Cell projection</location>
        <location evidence="17">Growth cone membrane</location>
        <topology evidence="17">Single-pass type I membrane protein</topology>
    </subcellularLocation>
    <subcellularLocation>
        <location evidence="15">Cytoplasmic vesicle</location>
        <location evidence="15">Secretory vesicle</location>
        <location evidence="15">Synaptic vesicle membrane</location>
        <topology evidence="15">Single-pass type I membrane protein</topology>
    </subcellularLocation>
    <subcellularLocation>
        <location evidence="2">Early endosome membrane</location>
        <topology evidence="2">Single-pass type I membrane protein</topology>
    </subcellularLocation>
    <subcellularLocation>
        <location evidence="1">Endoplasmic reticulum-Golgi intermediate compartment membrane</location>
        <topology evidence="1">Single-pass type I membrane protein</topology>
    </subcellularLocation>
    <subcellularLocation>
        <location evidence="20">Membrane</location>
        <topology evidence="20">Single-pass type I membrane protein</topology>
    </subcellularLocation>
    <subcellularLocation>
        <location evidence="3">Recycling endosome</location>
    </subcellularLocation>
</comment>
<feature type="domain" description="Lysosome-associated membrane glycoprotein 2-like luminal" evidence="23">
    <location>
        <begin position="103"/>
        <end position="237"/>
    </location>
</feature>
<dbReference type="GO" id="GO:0005765">
    <property type="term" value="C:lysosomal membrane"/>
    <property type="evidence" value="ECO:0007669"/>
    <property type="project" value="TreeGrafter"/>
</dbReference>
<dbReference type="PRINTS" id="PR00336">
    <property type="entry name" value="LYSASSOCTDMP"/>
</dbReference>
<evidence type="ECO:0000256" key="14">
    <source>
        <dbReference type="ARBA" id="ARBA00023329"/>
    </source>
</evidence>
<evidence type="ECO:0000259" key="23">
    <source>
        <dbReference type="Pfam" id="PF01299"/>
    </source>
</evidence>
<feature type="transmembrane region" description="Helical" evidence="21">
    <location>
        <begin position="290"/>
        <end position="313"/>
    </location>
</feature>
<comment type="caution">
    <text evidence="20">Lacks conserved residue(s) required for the propagation of feature annotation.</text>
</comment>
<proteinExistence type="inferred from homology"/>
<dbReference type="RefSeq" id="XP_022101906.1">
    <property type="nucleotide sequence ID" value="XM_022246214.1"/>
</dbReference>
<evidence type="ECO:0000313" key="24">
    <source>
        <dbReference type="Proteomes" id="UP000694845"/>
    </source>
</evidence>
<dbReference type="GO" id="GO:0072594">
    <property type="term" value="P:establishment of protein localization to organelle"/>
    <property type="evidence" value="ECO:0007669"/>
    <property type="project" value="TreeGrafter"/>
</dbReference>
<dbReference type="PANTHER" id="PTHR11506">
    <property type="entry name" value="LYSOSOME-ASSOCIATED MEMBRANE GLYCOPROTEIN"/>
    <property type="match status" value="1"/>
</dbReference>
<evidence type="ECO:0000256" key="16">
    <source>
        <dbReference type="ARBA" id="ARBA00053950"/>
    </source>
</evidence>
<evidence type="ECO:0000256" key="3">
    <source>
        <dbReference type="ARBA" id="ARBA00004172"/>
    </source>
</evidence>
<comment type="similarity">
    <text evidence="5 20">Belongs to the LAMP family.</text>
</comment>
<evidence type="ECO:0000256" key="7">
    <source>
        <dbReference type="ARBA" id="ARBA00022729"/>
    </source>
</evidence>
<dbReference type="Gene3D" id="2.40.160.110">
    <property type="match status" value="1"/>
</dbReference>
<keyword evidence="13" id="KW-0966">Cell projection</keyword>
<evidence type="ECO:0000256" key="15">
    <source>
        <dbReference type="ARBA" id="ARBA00029428"/>
    </source>
</evidence>
<evidence type="ECO:0000256" key="1">
    <source>
        <dbReference type="ARBA" id="ARBA00004151"/>
    </source>
</evidence>
<keyword evidence="6 20" id="KW-0812">Transmembrane</keyword>
<keyword evidence="10" id="KW-0770">Synapse</keyword>
<keyword evidence="11 20" id="KW-0472">Membrane</keyword>
<feature type="signal peptide" evidence="22">
    <location>
        <begin position="1"/>
        <end position="19"/>
    </location>
</feature>
<dbReference type="OrthoDB" id="6232933at2759"/>
<keyword evidence="9 21" id="KW-1133">Transmembrane helix</keyword>
<evidence type="ECO:0000256" key="17">
    <source>
        <dbReference type="ARBA" id="ARBA00060492"/>
    </source>
</evidence>
<sequence>MMKLLLFVLVLASGLGVSAQTTDATSQETEKATTLDGQTTPKATAATAETVAMTIVATGRMTEATEITVMSTNMKTENSTENTTSESRTTGVTTLPLSTLAPVGRYAVNGTNGTCILMQFYLEISITYNNTEGKTDEKSLVFPDNSVPMGNCTDNARYFTVTYPEFNDWYLRLDFDVEDQMYEMTSVTFQWKFEEPFFLDADKMGQIDEVQLQDPEILNVRADTGKTFKCNKRQIEIDSVGITIKEIMYQPYADQSAEKGGFGDVEVCIEDQPTVKPPGTTQAQVDNTGMIVGICIGCVAGVILVIGGLYYFIRHRQKRESYKSLD</sequence>
<evidence type="ECO:0000256" key="22">
    <source>
        <dbReference type="SAM" id="SignalP"/>
    </source>
</evidence>
<evidence type="ECO:0000256" key="9">
    <source>
        <dbReference type="ARBA" id="ARBA00022989"/>
    </source>
</evidence>
<dbReference type="Pfam" id="PF01299">
    <property type="entry name" value="Lamp2-like_luminal"/>
    <property type="match status" value="1"/>
</dbReference>
<evidence type="ECO:0000256" key="10">
    <source>
        <dbReference type="ARBA" id="ARBA00023018"/>
    </source>
</evidence>
<keyword evidence="8" id="KW-0967">Endosome</keyword>
<comment type="function">
    <text evidence="16">Plays a role in short-term synaptic plasticity in a subset of GABAergic neurons in the brain.</text>
</comment>
<feature type="chain" id="PRO_5034733240" description="Lysosome-associated membrane glycoprotein 5" evidence="22">
    <location>
        <begin position="20"/>
        <end position="326"/>
    </location>
</feature>
<evidence type="ECO:0000256" key="11">
    <source>
        <dbReference type="ARBA" id="ARBA00023136"/>
    </source>
</evidence>
<evidence type="ECO:0000313" key="25">
    <source>
        <dbReference type="RefSeq" id="XP_022101906.1"/>
    </source>
</evidence>
<dbReference type="PROSITE" id="PS51407">
    <property type="entry name" value="LAMP_3"/>
    <property type="match status" value="1"/>
</dbReference>
<dbReference type="GeneID" id="110985285"/>